<sequence length="65" mass="7568">MIFVLLLTTFLAFLIVKQYLNARKLPPGPISLPLIGNIHQLVYYVWREKGVVPAFDLFRKVRIIN</sequence>
<evidence type="ECO:0000313" key="2">
    <source>
        <dbReference type="EMBL" id="EFO95445.1"/>
    </source>
</evidence>
<keyword evidence="3" id="KW-1185">Reference proteome</keyword>
<feature type="signal peptide" evidence="1">
    <location>
        <begin position="1"/>
        <end position="22"/>
    </location>
</feature>
<dbReference type="eggNOG" id="KOG0156">
    <property type="taxonomic scope" value="Eukaryota"/>
</dbReference>
<dbReference type="EMBL" id="DS268409">
    <property type="protein sequence ID" value="EFO95445.1"/>
    <property type="molecule type" value="Genomic_DNA"/>
</dbReference>
<keyword evidence="1" id="KW-0732">Signal</keyword>
<reference evidence="2" key="1">
    <citation type="submission" date="2007-07" db="EMBL/GenBank/DDBJ databases">
        <title>PCAP assembly of the Caenorhabditis remanei genome.</title>
        <authorList>
            <consortium name="The Caenorhabditis remanei Sequencing Consortium"/>
            <person name="Wilson R.K."/>
        </authorList>
    </citation>
    <scope>NUCLEOTIDE SEQUENCE [LARGE SCALE GENOMIC DNA]</scope>
    <source>
        <strain evidence="2">PB4641</strain>
    </source>
</reference>
<dbReference type="STRING" id="31234.E3LHQ3"/>
<dbReference type="InParanoid" id="E3LHQ3"/>
<name>E3LHQ3_CAERE</name>
<feature type="chain" id="PRO_5003172799" evidence="1">
    <location>
        <begin position="23"/>
        <end position="65"/>
    </location>
</feature>
<dbReference type="Proteomes" id="UP000008281">
    <property type="component" value="Unassembled WGS sequence"/>
</dbReference>
<accession>E3LHQ3</accession>
<evidence type="ECO:0000256" key="1">
    <source>
        <dbReference type="SAM" id="SignalP"/>
    </source>
</evidence>
<gene>
    <name evidence="2" type="ORF">CRE_09246</name>
</gene>
<dbReference type="AlphaFoldDB" id="E3LHQ3"/>
<protein>
    <submittedName>
        <fullName evidence="2">Uncharacterized protein</fullName>
    </submittedName>
</protein>
<evidence type="ECO:0000313" key="3">
    <source>
        <dbReference type="Proteomes" id="UP000008281"/>
    </source>
</evidence>
<dbReference type="HOGENOM" id="CLU_2851810_0_0_1"/>
<organism evidence="3">
    <name type="scientific">Caenorhabditis remanei</name>
    <name type="common">Caenorhabditis vulgaris</name>
    <dbReference type="NCBI Taxonomy" id="31234"/>
    <lineage>
        <taxon>Eukaryota</taxon>
        <taxon>Metazoa</taxon>
        <taxon>Ecdysozoa</taxon>
        <taxon>Nematoda</taxon>
        <taxon>Chromadorea</taxon>
        <taxon>Rhabditida</taxon>
        <taxon>Rhabditina</taxon>
        <taxon>Rhabditomorpha</taxon>
        <taxon>Rhabditoidea</taxon>
        <taxon>Rhabditidae</taxon>
        <taxon>Peloderinae</taxon>
        <taxon>Caenorhabditis</taxon>
    </lineage>
</organism>
<proteinExistence type="predicted"/>